<feature type="chain" id="PRO_5015068940" evidence="1">
    <location>
        <begin position="22"/>
        <end position="146"/>
    </location>
</feature>
<reference evidence="4" key="2">
    <citation type="submission" date="2017-01" db="EMBL/GenBank/DDBJ databases">
        <authorList>
            <person name="Wang Y."/>
            <person name="White M."/>
            <person name="Kvist S."/>
            <person name="Moncalvo J.-M."/>
        </authorList>
    </citation>
    <scope>NUCLEOTIDE SEQUENCE [LARGE SCALE GENOMIC DNA]</scope>
    <source>
        <strain evidence="4">COL-18-3</strain>
    </source>
</reference>
<organism evidence="2 4">
    <name type="scientific">Zancudomyces culisetae</name>
    <name type="common">Gut fungus</name>
    <name type="synonym">Smittium culisetae</name>
    <dbReference type="NCBI Taxonomy" id="1213189"/>
    <lineage>
        <taxon>Eukaryota</taxon>
        <taxon>Fungi</taxon>
        <taxon>Fungi incertae sedis</taxon>
        <taxon>Zoopagomycota</taxon>
        <taxon>Kickxellomycotina</taxon>
        <taxon>Harpellomycetes</taxon>
        <taxon>Harpellales</taxon>
        <taxon>Legeriomycetaceae</taxon>
        <taxon>Zancudomyces</taxon>
    </lineage>
</organism>
<dbReference type="EMBL" id="LSSK01001855">
    <property type="protein sequence ID" value="OMH78691.1"/>
    <property type="molecule type" value="Genomic_DNA"/>
</dbReference>
<gene>
    <name evidence="3" type="ORF">AX774_g561</name>
    <name evidence="2" type="ORF">AX774_g7911</name>
</gene>
<name>A0A1R1PCM1_ZANCU</name>
<evidence type="ECO:0000256" key="1">
    <source>
        <dbReference type="SAM" id="SignalP"/>
    </source>
</evidence>
<comment type="caution">
    <text evidence="2">The sequence shown here is derived from an EMBL/GenBank/DDBJ whole genome shotgun (WGS) entry which is preliminary data.</text>
</comment>
<evidence type="ECO:0000313" key="4">
    <source>
        <dbReference type="Proteomes" id="UP000188320"/>
    </source>
</evidence>
<evidence type="ECO:0000313" key="3">
    <source>
        <dbReference type="EMBL" id="OMH85885.1"/>
    </source>
</evidence>
<keyword evidence="1" id="KW-0732">Signal</keyword>
<dbReference type="Proteomes" id="UP000188320">
    <property type="component" value="Unassembled WGS sequence"/>
</dbReference>
<protein>
    <submittedName>
        <fullName evidence="2">Uncharacterized protein</fullName>
    </submittedName>
</protein>
<keyword evidence="4" id="KW-1185">Reference proteome</keyword>
<proteinExistence type="predicted"/>
<feature type="signal peptide" evidence="1">
    <location>
        <begin position="1"/>
        <end position="21"/>
    </location>
</feature>
<dbReference type="AlphaFoldDB" id="A0A1R1PCM1"/>
<evidence type="ECO:0000313" key="2">
    <source>
        <dbReference type="EMBL" id="OMH78691.1"/>
    </source>
</evidence>
<reference evidence="2" key="1">
    <citation type="submission" date="2017-01" db="EMBL/GenBank/DDBJ databases">
        <authorList>
            <person name="Mah S.A."/>
            <person name="Swanson W.J."/>
            <person name="Moy G.W."/>
            <person name="Vacquier V.D."/>
        </authorList>
    </citation>
    <scope>NUCLEOTIDE SEQUENCE [LARGE SCALE GENOMIC DNA]</scope>
    <source>
        <strain evidence="2">COL-18-3</strain>
    </source>
</reference>
<sequence length="146" mass="15959">MIKSAILSILSIHSILVLSSALPPSVQNNTLQATDENRALGNVPGPMPPMMDKTKVELYKNGYYRNYVGTYEIAPNKCYSSNQIGAIKVLDLPKGDGVFTTCTNVDCTGRCFTVSKVDHVKLNAIYPGISNSFAKSYAWIPSYANF</sequence>
<dbReference type="EMBL" id="LSSK01000032">
    <property type="protein sequence ID" value="OMH85885.1"/>
    <property type="molecule type" value="Genomic_DNA"/>
</dbReference>
<accession>A0A1R1PCM1</accession>